<evidence type="ECO:0000256" key="1">
    <source>
        <dbReference type="ARBA" id="ARBA00004141"/>
    </source>
</evidence>
<dbReference type="OrthoDB" id="430207at2759"/>
<proteinExistence type="inferred from homology"/>
<evidence type="ECO:0000256" key="4">
    <source>
        <dbReference type="ARBA" id="ARBA00022989"/>
    </source>
</evidence>
<dbReference type="InParanoid" id="K1VCN0"/>
<dbReference type="GO" id="GO:0016020">
    <property type="term" value="C:membrane"/>
    <property type="evidence" value="ECO:0007669"/>
    <property type="project" value="UniProtKB-SubCell"/>
</dbReference>
<dbReference type="InterPro" id="IPR007248">
    <property type="entry name" value="Mpv17_PMP22"/>
</dbReference>
<evidence type="ECO:0000256" key="5">
    <source>
        <dbReference type="ARBA" id="ARBA00023136"/>
    </source>
</evidence>
<dbReference type="Pfam" id="PF04117">
    <property type="entry name" value="Mpv17_PMP22"/>
    <property type="match status" value="1"/>
</dbReference>
<keyword evidence="5" id="KW-0472">Membrane</keyword>
<organism evidence="7 8">
    <name type="scientific">Trichosporon asahii var. asahii (strain CBS 8904)</name>
    <name type="common">Yeast</name>
    <dbReference type="NCBI Taxonomy" id="1220162"/>
    <lineage>
        <taxon>Eukaryota</taxon>
        <taxon>Fungi</taxon>
        <taxon>Dikarya</taxon>
        <taxon>Basidiomycota</taxon>
        <taxon>Agaricomycotina</taxon>
        <taxon>Tremellomycetes</taxon>
        <taxon>Trichosporonales</taxon>
        <taxon>Trichosporonaceae</taxon>
        <taxon>Trichosporon</taxon>
    </lineage>
</organism>
<dbReference type="Proteomes" id="UP000006757">
    <property type="component" value="Unassembled WGS sequence"/>
</dbReference>
<keyword evidence="8" id="KW-1185">Reference proteome</keyword>
<keyword evidence="4" id="KW-1133">Transmembrane helix</keyword>
<comment type="subcellular location">
    <subcellularLocation>
        <location evidence="1">Membrane</location>
        <topology evidence="1">Multi-pass membrane protein</topology>
    </subcellularLocation>
</comment>
<comment type="similarity">
    <text evidence="2 6">Belongs to the peroxisomal membrane protein PXMP2/4 family.</text>
</comment>
<comment type="caution">
    <text evidence="7">The sequence shown here is derived from an EMBL/GenBank/DDBJ whole genome shotgun (WGS) entry which is preliminary data.</text>
</comment>
<gene>
    <name evidence="7" type="ORF">A1Q2_03947</name>
</gene>
<dbReference type="PANTHER" id="PTHR11266">
    <property type="entry name" value="PEROXISOMAL MEMBRANE PROTEIN 2, PXMP2 MPV17"/>
    <property type="match status" value="1"/>
</dbReference>
<evidence type="ECO:0000313" key="7">
    <source>
        <dbReference type="EMBL" id="EKD01710.1"/>
    </source>
</evidence>
<reference evidence="7 8" key="1">
    <citation type="journal article" date="2012" name="Eukaryot. Cell">
        <title>Genome sequence of the Trichosporon asahii environmental strain CBS 8904.</title>
        <authorList>
            <person name="Yang R.Y."/>
            <person name="Li H.T."/>
            <person name="Zhu H."/>
            <person name="Zhou G.P."/>
            <person name="Wang M."/>
            <person name="Wang L."/>
        </authorList>
    </citation>
    <scope>NUCLEOTIDE SEQUENCE [LARGE SCALE GENOMIC DNA]</scope>
    <source>
        <strain evidence="7 8">CBS 8904</strain>
    </source>
</reference>
<dbReference type="AlphaFoldDB" id="K1VCN0"/>
<dbReference type="PANTHER" id="PTHR11266:SF17">
    <property type="entry name" value="PROTEIN MPV17"/>
    <property type="match status" value="1"/>
</dbReference>
<dbReference type="HOGENOM" id="CLU_049109_8_1_1"/>
<dbReference type="OMA" id="WFAFVEW"/>
<dbReference type="EMBL" id="AMBO01000311">
    <property type="protein sequence ID" value="EKD01710.1"/>
    <property type="molecule type" value="Genomic_DNA"/>
</dbReference>
<protein>
    <submittedName>
        <fullName evidence="7">Uncharacterized protein</fullName>
    </submittedName>
</protein>
<evidence type="ECO:0000256" key="2">
    <source>
        <dbReference type="ARBA" id="ARBA00006824"/>
    </source>
</evidence>
<evidence type="ECO:0000313" key="8">
    <source>
        <dbReference type="Proteomes" id="UP000006757"/>
    </source>
</evidence>
<sequence length="291" mass="32163">MSAATAARTGIFGRVWAAYLRVLEEHPLRTKMGTSGFMFLLGDSIAQFGIEGRRPFGSQPAVEDEEDSPEWNRKRTLRMLFYGTCVFGPLNHAWLSLVQRVEFANKWRTRVALDQGVWGPFIVSRSDESYVPHILKLTAVFWTGNGVMEGKSAPEVKAKWEMAFVGSYSKSLCVFGPTQIVNFTLTPPQHRLAVQQLVGLGWNTYISYMNNFNNRRLKLAAAELAAAQAAEAEALAHGKIVRSIDPAHPAKGSHEAVEKAQKEVEKRKAKLDKIAHAQGGGADGVATRMGY</sequence>
<name>K1VCN0_TRIAC</name>
<dbReference type="GO" id="GO:0005739">
    <property type="term" value="C:mitochondrion"/>
    <property type="evidence" value="ECO:0007669"/>
    <property type="project" value="TreeGrafter"/>
</dbReference>
<dbReference type="eggNOG" id="KOG1944">
    <property type="taxonomic scope" value="Eukaryota"/>
</dbReference>
<accession>K1VCN0</accession>
<dbReference type="STRING" id="1220162.K1VCN0"/>
<evidence type="ECO:0000256" key="6">
    <source>
        <dbReference type="RuleBase" id="RU363053"/>
    </source>
</evidence>
<evidence type="ECO:0000256" key="3">
    <source>
        <dbReference type="ARBA" id="ARBA00022692"/>
    </source>
</evidence>
<keyword evidence="3" id="KW-0812">Transmembrane</keyword>